<dbReference type="GO" id="GO:0006508">
    <property type="term" value="P:proteolysis"/>
    <property type="evidence" value="ECO:0007669"/>
    <property type="project" value="UniProtKB-KW"/>
</dbReference>
<name>A0A1M6WA76_9BACT</name>
<feature type="signal peptide" evidence="8">
    <location>
        <begin position="1"/>
        <end position="19"/>
    </location>
</feature>
<evidence type="ECO:0000256" key="8">
    <source>
        <dbReference type="SAM" id="SignalP"/>
    </source>
</evidence>
<organism evidence="9 10">
    <name type="scientific">Rhodothermus profundi</name>
    <dbReference type="NCBI Taxonomy" id="633813"/>
    <lineage>
        <taxon>Bacteria</taxon>
        <taxon>Pseudomonadati</taxon>
        <taxon>Rhodothermota</taxon>
        <taxon>Rhodothermia</taxon>
        <taxon>Rhodothermales</taxon>
        <taxon>Rhodothermaceae</taxon>
        <taxon>Rhodothermus</taxon>
    </lineage>
</organism>
<feature type="active site" description="Nucleophile" evidence="5">
    <location>
        <position position="204"/>
    </location>
</feature>
<dbReference type="Pfam" id="PF01112">
    <property type="entry name" value="Asparaginase_2"/>
    <property type="match status" value="1"/>
</dbReference>
<dbReference type="PANTHER" id="PTHR10188:SF6">
    <property type="entry name" value="N(4)-(BETA-N-ACETYLGLUCOSAMINYL)-L-ASPARAGINASE"/>
    <property type="match status" value="1"/>
</dbReference>
<proteinExistence type="predicted"/>
<evidence type="ECO:0000313" key="10">
    <source>
        <dbReference type="Proteomes" id="UP000185812"/>
    </source>
</evidence>
<reference evidence="10" key="1">
    <citation type="submission" date="2016-11" db="EMBL/GenBank/DDBJ databases">
        <authorList>
            <person name="Varghese N."/>
            <person name="Submissions S."/>
        </authorList>
    </citation>
    <scope>NUCLEOTIDE SEQUENCE [LARGE SCALE GENOMIC DNA]</scope>
    <source>
        <strain evidence="10">DSM 22212</strain>
    </source>
</reference>
<feature type="site" description="Cleavage; by autolysis" evidence="7">
    <location>
        <begin position="203"/>
        <end position="204"/>
    </location>
</feature>
<feature type="binding site" evidence="6">
    <location>
        <begin position="255"/>
        <end position="258"/>
    </location>
    <ligand>
        <name>substrate</name>
    </ligand>
</feature>
<evidence type="ECO:0000256" key="2">
    <source>
        <dbReference type="ARBA" id="ARBA00022801"/>
    </source>
</evidence>
<evidence type="ECO:0000256" key="3">
    <source>
        <dbReference type="ARBA" id="ARBA00022813"/>
    </source>
</evidence>
<evidence type="ECO:0000313" key="9">
    <source>
        <dbReference type="EMBL" id="SHK90672.1"/>
    </source>
</evidence>
<protein>
    <recommendedName>
        <fullName evidence="4">Isoaspartyl peptidase</fullName>
    </recommendedName>
</protein>
<dbReference type="SUPFAM" id="SSF56235">
    <property type="entry name" value="N-terminal nucleophile aminohydrolases (Ntn hydrolases)"/>
    <property type="match status" value="1"/>
</dbReference>
<feature type="chain" id="PRO_5012206765" description="Isoaspartyl peptidase" evidence="8">
    <location>
        <begin position="20"/>
        <end position="338"/>
    </location>
</feature>
<dbReference type="AlphaFoldDB" id="A0A1M6WA76"/>
<dbReference type="InterPro" id="IPR000246">
    <property type="entry name" value="Peptidase_T2"/>
</dbReference>
<gene>
    <name evidence="9" type="ORF">SAMN04488087_2252</name>
</gene>
<evidence type="ECO:0000256" key="1">
    <source>
        <dbReference type="ARBA" id="ARBA00022670"/>
    </source>
</evidence>
<keyword evidence="8" id="KW-0732">Signal</keyword>
<dbReference type="OrthoDB" id="9780217at2"/>
<feature type="binding site" evidence="6">
    <location>
        <begin position="232"/>
        <end position="235"/>
    </location>
    <ligand>
        <name>substrate</name>
    </ligand>
</feature>
<keyword evidence="1" id="KW-0645">Protease</keyword>
<dbReference type="GO" id="GO:0016811">
    <property type="term" value="F:hydrolase activity, acting on carbon-nitrogen (but not peptide) bonds, in linear amides"/>
    <property type="evidence" value="ECO:0007669"/>
    <property type="project" value="UniProtKB-ARBA"/>
</dbReference>
<dbReference type="GO" id="GO:0008233">
    <property type="term" value="F:peptidase activity"/>
    <property type="evidence" value="ECO:0007669"/>
    <property type="project" value="UniProtKB-KW"/>
</dbReference>
<dbReference type="FunFam" id="3.60.20.30:FF:000001">
    <property type="entry name" value="Isoaspartyl peptidase/L-asparaginase"/>
    <property type="match status" value="1"/>
</dbReference>
<dbReference type="Proteomes" id="UP000185812">
    <property type="component" value="Unassembled WGS sequence"/>
</dbReference>
<dbReference type="Gene3D" id="3.60.20.30">
    <property type="entry name" value="(Glycosyl)asparaginase"/>
    <property type="match status" value="1"/>
</dbReference>
<evidence type="ECO:0000256" key="5">
    <source>
        <dbReference type="PIRSR" id="PIRSR600246-1"/>
    </source>
</evidence>
<dbReference type="EMBL" id="FRAU01000008">
    <property type="protein sequence ID" value="SHK90672.1"/>
    <property type="molecule type" value="Genomic_DNA"/>
</dbReference>
<evidence type="ECO:0000256" key="7">
    <source>
        <dbReference type="PIRSR" id="PIRSR600246-3"/>
    </source>
</evidence>
<dbReference type="PANTHER" id="PTHR10188">
    <property type="entry name" value="L-ASPARAGINASE"/>
    <property type="match status" value="1"/>
</dbReference>
<dbReference type="STRING" id="633813.SAMN04488087_2252"/>
<dbReference type="InterPro" id="IPR029055">
    <property type="entry name" value="Ntn_hydrolases_N"/>
</dbReference>
<evidence type="ECO:0000256" key="6">
    <source>
        <dbReference type="PIRSR" id="PIRSR600246-2"/>
    </source>
</evidence>
<keyword evidence="3" id="KW-0068">Autocatalytic cleavage</keyword>
<accession>A0A1M6WA76</accession>
<keyword evidence="10" id="KW-1185">Reference proteome</keyword>
<sequence length="338" mass="35703">MKGLLIALLMVGVPGWLGSATPAGLTERADTVRVVLAIHGGAGTITRDRMTPEREQQYRAALREALEAGYQVLQKGGTSLDAVVAAIQVLEDSPLFNAGRGAVLTSEGTAELDASIMEGRTRQAGAVAGVKTVKNPIVLARRVMEASPHVMLVGRGAETFAQEQGLELVPNEYFILPARREQLRRMQQRGMGAVPELQEHAYGTVGAVALDRYGNLAAGTSTGGIMGKRFGRVGDSPIIGAGTYADNAACAISATGQGEYFIRAAVAHEIVALMKYAGLTVEQAAAAVIHGTLTRMGGTGGVIALDRNGRVAMVFNTEGMYRGYVDEHGHITIQIYRD</sequence>
<evidence type="ECO:0000256" key="4">
    <source>
        <dbReference type="ARBA" id="ARBA00069124"/>
    </source>
</evidence>
<dbReference type="CDD" id="cd04701">
    <property type="entry name" value="Asparaginase_2"/>
    <property type="match status" value="1"/>
</dbReference>
<keyword evidence="2" id="KW-0378">Hydrolase</keyword>